<keyword evidence="1" id="KW-0694">RNA-binding</keyword>
<dbReference type="EMBL" id="JAFCMP010000334">
    <property type="protein sequence ID" value="KAG5181230.1"/>
    <property type="molecule type" value="Genomic_DNA"/>
</dbReference>
<gene>
    <name evidence="3" type="ORF">JKP88DRAFT_321470</name>
</gene>
<dbReference type="InterPro" id="IPR000504">
    <property type="entry name" value="RRM_dom"/>
</dbReference>
<evidence type="ECO:0000259" key="2">
    <source>
        <dbReference type="PROSITE" id="PS50102"/>
    </source>
</evidence>
<dbReference type="PANTHER" id="PTHR45735">
    <property type="entry name" value="CLEAVAGE STIMULATION FACTOR SUBUNIT 2"/>
    <property type="match status" value="1"/>
</dbReference>
<dbReference type="InterPro" id="IPR012677">
    <property type="entry name" value="Nucleotide-bd_a/b_plait_sf"/>
</dbReference>
<evidence type="ECO:0000313" key="3">
    <source>
        <dbReference type="EMBL" id="KAG5181230.1"/>
    </source>
</evidence>
<name>A0A835YTP2_9STRA</name>
<dbReference type="Pfam" id="PF00076">
    <property type="entry name" value="RRM_1"/>
    <property type="match status" value="1"/>
</dbReference>
<sequence>VGNIPYGTTEEQLHAIFSEAGRVVNIRSVVDHETGKPKGYAFVEFEDSATALSAIRNLNGYECNGRQLRVNYSSNSALTGEKGGGGGGGKALEVGERTVRMVIAGMPLEEVRGLLTQLKEFAEKEPDQAKQMLTSQPQVAEALLQMQLRLGMVKPGQIPAVAPPQPVM</sequence>
<dbReference type="GO" id="GO:0005847">
    <property type="term" value="C:mRNA cleavage and polyadenylation specificity factor complex"/>
    <property type="evidence" value="ECO:0007669"/>
    <property type="project" value="TreeGrafter"/>
</dbReference>
<keyword evidence="4" id="KW-1185">Reference proteome</keyword>
<accession>A0A835YTP2</accession>
<dbReference type="Gene3D" id="1.25.40.630">
    <property type="match status" value="1"/>
</dbReference>
<evidence type="ECO:0000313" key="4">
    <source>
        <dbReference type="Proteomes" id="UP000664859"/>
    </source>
</evidence>
<proteinExistence type="predicted"/>
<dbReference type="PANTHER" id="PTHR45735:SF2">
    <property type="entry name" value="CLEAVAGE STIMULATION FACTOR SUBUNIT 2"/>
    <property type="match status" value="1"/>
</dbReference>
<feature type="non-terminal residue" evidence="3">
    <location>
        <position position="168"/>
    </location>
</feature>
<dbReference type="PROSITE" id="PS50102">
    <property type="entry name" value="RRM"/>
    <property type="match status" value="1"/>
</dbReference>
<reference evidence="3" key="1">
    <citation type="submission" date="2021-02" db="EMBL/GenBank/DDBJ databases">
        <title>First Annotated Genome of the Yellow-green Alga Tribonema minus.</title>
        <authorList>
            <person name="Mahan K.M."/>
        </authorList>
    </citation>
    <scope>NUCLEOTIDE SEQUENCE</scope>
    <source>
        <strain evidence="3">UTEX B ZZ1240</strain>
    </source>
</reference>
<evidence type="ECO:0000256" key="1">
    <source>
        <dbReference type="PROSITE-ProRule" id="PRU00176"/>
    </source>
</evidence>
<dbReference type="GO" id="GO:0003729">
    <property type="term" value="F:mRNA binding"/>
    <property type="evidence" value="ECO:0007669"/>
    <property type="project" value="TreeGrafter"/>
</dbReference>
<dbReference type="Gene3D" id="3.30.70.330">
    <property type="match status" value="1"/>
</dbReference>
<dbReference type="InterPro" id="IPR035979">
    <property type="entry name" value="RBD_domain_sf"/>
</dbReference>
<dbReference type="SUPFAM" id="SSF54928">
    <property type="entry name" value="RNA-binding domain, RBD"/>
    <property type="match status" value="1"/>
</dbReference>
<dbReference type="AlphaFoldDB" id="A0A835YTP2"/>
<comment type="caution">
    <text evidence="3">The sequence shown here is derived from an EMBL/GenBank/DDBJ whole genome shotgun (WGS) entry which is preliminary data.</text>
</comment>
<feature type="non-terminal residue" evidence="3">
    <location>
        <position position="1"/>
    </location>
</feature>
<dbReference type="InterPro" id="IPR025742">
    <property type="entry name" value="CSTF2_hinge"/>
</dbReference>
<dbReference type="Proteomes" id="UP000664859">
    <property type="component" value="Unassembled WGS sequence"/>
</dbReference>
<protein>
    <recommendedName>
        <fullName evidence="2">RRM domain-containing protein</fullName>
    </recommendedName>
</protein>
<dbReference type="CDD" id="cd12398">
    <property type="entry name" value="RRM_CSTF2_RNA15_like"/>
    <property type="match status" value="1"/>
</dbReference>
<dbReference type="OrthoDB" id="272703at2759"/>
<organism evidence="3 4">
    <name type="scientific">Tribonema minus</name>
    <dbReference type="NCBI Taxonomy" id="303371"/>
    <lineage>
        <taxon>Eukaryota</taxon>
        <taxon>Sar</taxon>
        <taxon>Stramenopiles</taxon>
        <taxon>Ochrophyta</taxon>
        <taxon>PX clade</taxon>
        <taxon>Xanthophyceae</taxon>
        <taxon>Tribonematales</taxon>
        <taxon>Tribonemataceae</taxon>
        <taxon>Tribonema</taxon>
    </lineage>
</organism>
<feature type="domain" description="RRM" evidence="2">
    <location>
        <begin position="1"/>
        <end position="75"/>
    </location>
</feature>
<dbReference type="Pfam" id="PF14327">
    <property type="entry name" value="CSTF2_hinge"/>
    <property type="match status" value="1"/>
</dbReference>
<dbReference type="SMART" id="SM00360">
    <property type="entry name" value="RRM"/>
    <property type="match status" value="1"/>
</dbReference>